<evidence type="ECO:0000259" key="1">
    <source>
        <dbReference type="PROSITE" id="PS50181"/>
    </source>
</evidence>
<dbReference type="EMBL" id="CM031825">
    <property type="protein sequence ID" value="KAG6731292.1"/>
    <property type="molecule type" value="Genomic_DNA"/>
</dbReference>
<keyword evidence="4" id="KW-1185">Reference proteome</keyword>
<dbReference type="EMBL" id="CM031809">
    <property type="protein sequence ID" value="KAG6667777.1"/>
    <property type="molecule type" value="Genomic_DNA"/>
</dbReference>
<dbReference type="SMART" id="SM00256">
    <property type="entry name" value="FBOX"/>
    <property type="match status" value="1"/>
</dbReference>
<dbReference type="PANTHER" id="PTHR32278">
    <property type="entry name" value="F-BOX DOMAIN-CONTAINING PROTEIN"/>
    <property type="match status" value="1"/>
</dbReference>
<dbReference type="Pfam" id="PF12937">
    <property type="entry name" value="F-box-like"/>
    <property type="match status" value="1"/>
</dbReference>
<name>A0A8T1RKU9_CARIL</name>
<evidence type="ECO:0000313" key="3">
    <source>
        <dbReference type="EMBL" id="KAG6731292.1"/>
    </source>
</evidence>
<dbReference type="CDD" id="cd22162">
    <property type="entry name" value="F-box_AtSKIP3-like"/>
    <property type="match status" value="1"/>
</dbReference>
<sequence length="284" mass="32500">MDQTDMTRILPEDCIANIISNTSPRDACRLSLVSRAFRTAAASNLVWERLLPSGYQEIISRSPVSSASSSSLNMLPRKDLYFHLCDNPTFISNGNMTFAIHKWSGKKCYMMGARELSIVWGDTPQYWKWTYSADQSPHLPKSRFSEVAHLLHVCWLEIKGSVETKTLSPNTTYGAYFIYTIGTRPYGLCHPVKVSLSIENEIDGEATNAYLQPITWRDHRPRGQDGRLPCVREDRWMEIEIGEFFNHGQANNVLEMNLWETEVGEWKSGLVVHGIELRPKERKK</sequence>
<dbReference type="InterPro" id="IPR025886">
    <property type="entry name" value="PP2-like"/>
</dbReference>
<reference evidence="2" key="1">
    <citation type="submission" date="2020-12" db="EMBL/GenBank/DDBJ databases">
        <title>WGS assembly of Carya illinoinensis cv. Pawnee.</title>
        <authorList>
            <person name="Platts A."/>
            <person name="Shu S."/>
            <person name="Wright S."/>
            <person name="Barry K."/>
            <person name="Edger P."/>
            <person name="Pires J.C."/>
            <person name="Schmutz J."/>
        </authorList>
    </citation>
    <scope>NUCLEOTIDE SEQUENCE</scope>
    <source>
        <tissue evidence="2">Leaf</tissue>
    </source>
</reference>
<dbReference type="PANTHER" id="PTHR32278:SF136">
    <property type="entry name" value="F-BOX PROTEIN PP2-B10-LIKE"/>
    <property type="match status" value="1"/>
</dbReference>
<proteinExistence type="predicted"/>
<evidence type="ECO:0000313" key="4">
    <source>
        <dbReference type="Proteomes" id="UP000811609"/>
    </source>
</evidence>
<dbReference type="PROSITE" id="PS50181">
    <property type="entry name" value="FBOX"/>
    <property type="match status" value="1"/>
</dbReference>
<dbReference type="Proteomes" id="UP000811246">
    <property type="component" value="Chromosome 1"/>
</dbReference>
<evidence type="ECO:0000313" key="2">
    <source>
        <dbReference type="EMBL" id="KAG6667777.1"/>
    </source>
</evidence>
<dbReference type="AlphaFoldDB" id="A0A8T1RKU9"/>
<protein>
    <recommendedName>
        <fullName evidence="1">F-box domain-containing protein</fullName>
    </recommendedName>
</protein>
<feature type="domain" description="F-box" evidence="1">
    <location>
        <begin position="4"/>
        <end position="50"/>
    </location>
</feature>
<dbReference type="Pfam" id="PF14299">
    <property type="entry name" value="PP2"/>
    <property type="match status" value="1"/>
</dbReference>
<reference evidence="3" key="2">
    <citation type="submission" date="2021-01" db="EMBL/GenBank/DDBJ databases">
        <authorList>
            <person name="Lovell J.T."/>
            <person name="Bentley N."/>
            <person name="Bhattarai G."/>
            <person name="Jenkins J.W."/>
            <person name="Sreedasyam A."/>
            <person name="Alarcon Y."/>
            <person name="Bock C."/>
            <person name="Boston L."/>
            <person name="Carlson J."/>
            <person name="Cervantes K."/>
            <person name="Clermont K."/>
            <person name="Krom N."/>
            <person name="Kubenka K."/>
            <person name="Mamidi S."/>
            <person name="Mattison C."/>
            <person name="Monteros M."/>
            <person name="Pisani C."/>
            <person name="Plott C."/>
            <person name="Rajasekar S."/>
            <person name="Rhein H.S."/>
            <person name="Rohla C."/>
            <person name="Song M."/>
            <person name="Hilaire R.S."/>
            <person name="Shu S."/>
            <person name="Wells L."/>
            <person name="Wang X."/>
            <person name="Webber J."/>
            <person name="Heerema R.J."/>
            <person name="Klein P."/>
            <person name="Conner P."/>
            <person name="Grauke L."/>
            <person name="Grimwood J."/>
            <person name="Schmutz J."/>
            <person name="Randall J.J."/>
        </authorList>
    </citation>
    <scope>NUCLEOTIDE SEQUENCE</scope>
    <source>
        <tissue evidence="3">Leaf</tissue>
    </source>
</reference>
<dbReference type="Proteomes" id="UP000811609">
    <property type="component" value="Chromosome 1"/>
</dbReference>
<comment type="caution">
    <text evidence="2">The sequence shown here is derived from an EMBL/GenBank/DDBJ whole genome shotgun (WGS) entry which is preliminary data.</text>
</comment>
<accession>A0A8T1RKU9</accession>
<gene>
    <name evidence="2" type="ORF">CIPAW_01G124600</name>
    <name evidence="3" type="ORF">I3842_01G122500</name>
</gene>
<organism evidence="2 4">
    <name type="scientific">Carya illinoinensis</name>
    <name type="common">Pecan</name>
    <dbReference type="NCBI Taxonomy" id="32201"/>
    <lineage>
        <taxon>Eukaryota</taxon>
        <taxon>Viridiplantae</taxon>
        <taxon>Streptophyta</taxon>
        <taxon>Embryophyta</taxon>
        <taxon>Tracheophyta</taxon>
        <taxon>Spermatophyta</taxon>
        <taxon>Magnoliopsida</taxon>
        <taxon>eudicotyledons</taxon>
        <taxon>Gunneridae</taxon>
        <taxon>Pentapetalae</taxon>
        <taxon>rosids</taxon>
        <taxon>fabids</taxon>
        <taxon>Fagales</taxon>
        <taxon>Juglandaceae</taxon>
        <taxon>Carya</taxon>
    </lineage>
</organism>
<dbReference type="InterPro" id="IPR001810">
    <property type="entry name" value="F-box_dom"/>
</dbReference>